<dbReference type="EMBL" id="SWFS01000475">
    <property type="protein sequence ID" value="KAA8902035.1"/>
    <property type="molecule type" value="Genomic_DNA"/>
</dbReference>
<evidence type="ECO:0000313" key="11">
    <source>
        <dbReference type="Proteomes" id="UP000761534"/>
    </source>
</evidence>
<gene>
    <name evidence="10" type="ORF">TRICI_005955</name>
</gene>
<accession>A0A642UN41</accession>
<keyword evidence="11" id="KW-1185">Reference proteome</keyword>
<dbReference type="SUPFAM" id="SSF140718">
    <property type="entry name" value="Mediator hinge subcomplex-like"/>
    <property type="match status" value="1"/>
</dbReference>
<evidence type="ECO:0000256" key="6">
    <source>
        <dbReference type="ARBA" id="ARBA00023163"/>
    </source>
</evidence>
<dbReference type="AlphaFoldDB" id="A0A642UN41"/>
<dbReference type="Pfam" id="PF05983">
    <property type="entry name" value="Med7"/>
    <property type="match status" value="1"/>
</dbReference>
<dbReference type="OrthoDB" id="10253553at2759"/>
<organism evidence="10 11">
    <name type="scientific">Trichomonascus ciferrii</name>
    <dbReference type="NCBI Taxonomy" id="44093"/>
    <lineage>
        <taxon>Eukaryota</taxon>
        <taxon>Fungi</taxon>
        <taxon>Dikarya</taxon>
        <taxon>Ascomycota</taxon>
        <taxon>Saccharomycotina</taxon>
        <taxon>Dipodascomycetes</taxon>
        <taxon>Dipodascales</taxon>
        <taxon>Trichomonascaceae</taxon>
        <taxon>Trichomonascus</taxon>
        <taxon>Trichomonascus ciferrii complex</taxon>
    </lineage>
</organism>
<protein>
    <recommendedName>
        <fullName evidence="3 8">Mediator of RNA polymerase II transcription subunit 7</fullName>
    </recommendedName>
</protein>
<dbReference type="PANTHER" id="PTHR21428:SF11">
    <property type="entry name" value="MEDIATOR OF RNA POLYMERASE II TRANSCRIPTION SUBUNIT 7"/>
    <property type="match status" value="1"/>
</dbReference>
<dbReference type="GO" id="GO:0016592">
    <property type="term" value="C:mediator complex"/>
    <property type="evidence" value="ECO:0007669"/>
    <property type="project" value="InterPro"/>
</dbReference>
<dbReference type="GO" id="GO:0006357">
    <property type="term" value="P:regulation of transcription by RNA polymerase II"/>
    <property type="evidence" value="ECO:0007669"/>
    <property type="project" value="InterPro"/>
</dbReference>
<comment type="similarity">
    <text evidence="2 8">Belongs to the Mediator complex subunit 7 family.</text>
</comment>
<proteinExistence type="inferred from homology"/>
<dbReference type="InterPro" id="IPR044888">
    <property type="entry name" value="Mediatior_Med7_sf"/>
</dbReference>
<keyword evidence="7 8" id="KW-0539">Nucleus</keyword>
<evidence type="ECO:0000313" key="10">
    <source>
        <dbReference type="EMBL" id="KAA8902035.1"/>
    </source>
</evidence>
<dbReference type="InterPro" id="IPR037212">
    <property type="entry name" value="Med7/Med21-like"/>
</dbReference>
<evidence type="ECO:0000256" key="4">
    <source>
        <dbReference type="ARBA" id="ARBA00023015"/>
    </source>
</evidence>
<dbReference type="Proteomes" id="UP000761534">
    <property type="component" value="Unassembled WGS sequence"/>
</dbReference>
<dbReference type="GO" id="GO:0003712">
    <property type="term" value="F:transcription coregulator activity"/>
    <property type="evidence" value="ECO:0007669"/>
    <property type="project" value="InterPro"/>
</dbReference>
<evidence type="ECO:0000256" key="7">
    <source>
        <dbReference type="ARBA" id="ARBA00023242"/>
    </source>
</evidence>
<evidence type="ECO:0000256" key="5">
    <source>
        <dbReference type="ARBA" id="ARBA00023159"/>
    </source>
</evidence>
<evidence type="ECO:0000256" key="2">
    <source>
        <dbReference type="ARBA" id="ARBA00009994"/>
    </source>
</evidence>
<dbReference type="VEuPathDB" id="FungiDB:TRICI_005955"/>
<keyword evidence="5 8" id="KW-0010">Activator</keyword>
<feature type="region of interest" description="Disordered" evidence="9">
    <location>
        <begin position="191"/>
        <end position="226"/>
    </location>
</feature>
<dbReference type="Gene3D" id="6.10.140.1520">
    <property type="match status" value="1"/>
</dbReference>
<evidence type="ECO:0000256" key="8">
    <source>
        <dbReference type="RuleBase" id="RU364060"/>
    </source>
</evidence>
<keyword evidence="4 8" id="KW-0805">Transcription regulation</keyword>
<keyword evidence="6 8" id="KW-0804">Transcription</keyword>
<comment type="subunit">
    <text evidence="8">Component of the Mediator complex.</text>
</comment>
<evidence type="ECO:0000256" key="1">
    <source>
        <dbReference type="ARBA" id="ARBA00004123"/>
    </source>
</evidence>
<sequence>MSGLSSVFPPPPKYYKYFTAENLEKLSSFEDAENKVDELPQPLPYLVPPKPPADTFYRSFGNIWHPGQSDLQSLEDAGIKQLYNPITSSSDRIWELKKLLKSLLVNYIELTGIMSVTPEKFPEKVEDIRIILINMHHLLNEYRPHQSRESLALLMEEQISERRKQIDTLRTSNKEVKEKIKQMAKQFDDVLQPDTVESESTTNENGYFDESSYDPEDLRDKKNKQHDLDLIAKLEQAEI</sequence>
<name>A0A642UN41_9ASCO</name>
<comment type="subcellular location">
    <subcellularLocation>
        <location evidence="1 8">Nucleus</location>
    </subcellularLocation>
</comment>
<comment type="caution">
    <text evidence="10">The sequence shown here is derived from an EMBL/GenBank/DDBJ whole genome shotgun (WGS) entry which is preliminary data.</text>
</comment>
<dbReference type="Gene3D" id="6.10.140.200">
    <property type="match status" value="1"/>
</dbReference>
<dbReference type="PANTHER" id="PTHR21428">
    <property type="entry name" value="MEDIATOR OF RNA POLYMERASE II TRANSCRIPTION SUBUNIT 7"/>
    <property type="match status" value="1"/>
</dbReference>
<comment type="function">
    <text evidence="8">Component of the Mediator complex, a coactivator involved in the regulated transcription of nearly all RNA polymerase II-dependent genes. Mediator functions as a bridge to convey information from gene-specific regulatory proteins to the basal RNA polymerase II transcription machinery.</text>
</comment>
<evidence type="ECO:0000256" key="9">
    <source>
        <dbReference type="SAM" id="MobiDB-lite"/>
    </source>
</evidence>
<dbReference type="GO" id="GO:0070847">
    <property type="term" value="C:core mediator complex"/>
    <property type="evidence" value="ECO:0007669"/>
    <property type="project" value="TreeGrafter"/>
</dbReference>
<evidence type="ECO:0000256" key="3">
    <source>
        <dbReference type="ARBA" id="ARBA00020631"/>
    </source>
</evidence>
<dbReference type="InterPro" id="IPR009244">
    <property type="entry name" value="Mediatior_Med7"/>
</dbReference>
<feature type="compositionally biased region" description="Basic and acidic residues" evidence="9">
    <location>
        <begin position="216"/>
        <end position="226"/>
    </location>
</feature>
<reference evidence="10" key="1">
    <citation type="journal article" date="2019" name="G3 (Bethesda)">
        <title>Genome Assemblies of Two Rare Opportunistic Yeast Pathogens: Diutina rugosa (syn. Candida rugosa) and Trichomonascus ciferrii (syn. Candida ciferrii).</title>
        <authorList>
            <person name="Mixao V."/>
            <person name="Saus E."/>
            <person name="Hansen A.P."/>
            <person name="Lass-Florl C."/>
            <person name="Gabaldon T."/>
        </authorList>
    </citation>
    <scope>NUCLEOTIDE SEQUENCE</scope>
    <source>
        <strain evidence="10">CBS 4856</strain>
    </source>
</reference>